<feature type="domain" description="C1q" evidence="2">
    <location>
        <begin position="406"/>
        <end position="535"/>
    </location>
</feature>
<evidence type="ECO:0000313" key="7">
    <source>
        <dbReference type="RefSeq" id="XP_055875798.1"/>
    </source>
</evidence>
<gene>
    <name evidence="4 5 6 7" type="primary">LOC106074783</name>
</gene>
<name>A0A9W2ZLI8_BIOGL</name>
<evidence type="ECO:0000313" key="3">
    <source>
        <dbReference type="Proteomes" id="UP001165740"/>
    </source>
</evidence>
<keyword evidence="1" id="KW-0175">Coiled coil</keyword>
<feature type="coiled-coil region" evidence="1">
    <location>
        <begin position="261"/>
        <end position="295"/>
    </location>
</feature>
<evidence type="ECO:0000313" key="6">
    <source>
        <dbReference type="RefSeq" id="XP_055875787.1"/>
    </source>
</evidence>
<dbReference type="GeneID" id="106074783"/>
<feature type="coiled-coil region" evidence="1">
    <location>
        <begin position="7"/>
        <end position="34"/>
    </location>
</feature>
<protein>
    <submittedName>
        <fullName evidence="4 5">Uncharacterized protein LOC106074783</fullName>
    </submittedName>
</protein>
<dbReference type="InterPro" id="IPR008983">
    <property type="entry name" value="Tumour_necrosis_fac-like_dom"/>
</dbReference>
<evidence type="ECO:0000256" key="1">
    <source>
        <dbReference type="SAM" id="Coils"/>
    </source>
</evidence>
<evidence type="ECO:0000313" key="4">
    <source>
        <dbReference type="RefSeq" id="XP_055875776.1"/>
    </source>
</evidence>
<dbReference type="RefSeq" id="XP_055875798.1">
    <property type="nucleotide sequence ID" value="XM_056019823.1"/>
</dbReference>
<dbReference type="SUPFAM" id="SSF49842">
    <property type="entry name" value="TNF-like"/>
    <property type="match status" value="1"/>
</dbReference>
<evidence type="ECO:0000313" key="5">
    <source>
        <dbReference type="RefSeq" id="XP_055875783.1"/>
    </source>
</evidence>
<sequence>MRTQKQVKTIASQLEVLEELRDQLEKNIDYINSVLHKGKEWIDETNNESFVKINQFLVTETSECLRRCASITDDEDMAEPVDRNTTLNEYNTKDQDDKETVQKTHKLETMVTTQAKDMKLLKHQLKQLVKQNERKSKLQAEMEQSFHFKFEAVMRELEAASNFMSHLQSQNESLSSQVIEMFKLGSTPDVTDRLHSVELSVTEHNTKLEELLLQERLTENSILIKVKEYLAQSGSLDDQTKWVKSFFAQLANDVKHVNESYGQVQKSLKVQEENLRSLEKRFEDSEKLKAKQLQDLETKSQPKYESANALKSQSESITANYKQINTDFKQLCLKFDKQKIETTDRLFQLSATNISTAAYMKEQIKKFGVMEAKLATIDKKNNDVSSQVVQLLSRILHLESKETHEAFCVELGENLEIDVRKDQIFPFFNQRINLASSQSKNFDTNTGIYIAPCNGLYLVCLKLETLNDLKVTFNVCRKDKHNEDLAAFSKCLSKDIIGLDIVALDLNKDDQVYVRSNDNYLGLQLGANSSFSCVLLSKF</sequence>
<dbReference type="RefSeq" id="XP_055875783.1">
    <property type="nucleotide sequence ID" value="XM_056019808.1"/>
</dbReference>
<dbReference type="RefSeq" id="XP_055875776.1">
    <property type="nucleotide sequence ID" value="XM_056019801.1"/>
</dbReference>
<accession>A0A9W2ZLI8</accession>
<reference evidence="4 5" key="1">
    <citation type="submission" date="2025-04" db="UniProtKB">
        <authorList>
            <consortium name="RefSeq"/>
        </authorList>
    </citation>
    <scope>IDENTIFICATION</scope>
</reference>
<proteinExistence type="predicted"/>
<dbReference type="InterPro" id="IPR001073">
    <property type="entry name" value="C1q_dom"/>
</dbReference>
<evidence type="ECO:0000259" key="2">
    <source>
        <dbReference type="Pfam" id="PF00386"/>
    </source>
</evidence>
<dbReference type="RefSeq" id="XP_055875787.1">
    <property type="nucleotide sequence ID" value="XM_056019812.1"/>
</dbReference>
<dbReference type="Gene3D" id="2.60.120.40">
    <property type="match status" value="1"/>
</dbReference>
<dbReference type="Pfam" id="PF00386">
    <property type="entry name" value="C1q"/>
    <property type="match status" value="1"/>
</dbReference>
<dbReference type="Proteomes" id="UP001165740">
    <property type="component" value="Chromosome 1"/>
</dbReference>
<dbReference type="OrthoDB" id="6158548at2759"/>
<organism evidence="3 5">
    <name type="scientific">Biomphalaria glabrata</name>
    <name type="common">Bloodfluke planorb</name>
    <name type="synonym">Freshwater snail</name>
    <dbReference type="NCBI Taxonomy" id="6526"/>
    <lineage>
        <taxon>Eukaryota</taxon>
        <taxon>Metazoa</taxon>
        <taxon>Spiralia</taxon>
        <taxon>Lophotrochozoa</taxon>
        <taxon>Mollusca</taxon>
        <taxon>Gastropoda</taxon>
        <taxon>Heterobranchia</taxon>
        <taxon>Euthyneura</taxon>
        <taxon>Panpulmonata</taxon>
        <taxon>Hygrophila</taxon>
        <taxon>Lymnaeoidea</taxon>
        <taxon>Planorbidae</taxon>
        <taxon>Biomphalaria</taxon>
    </lineage>
</organism>
<keyword evidence="3" id="KW-1185">Reference proteome</keyword>
<dbReference type="AlphaFoldDB" id="A0A9W2ZLI8"/>